<dbReference type="PANTHER" id="PTHR42648">
    <property type="entry name" value="TRANSPOSASE, PUTATIVE-RELATED"/>
    <property type="match status" value="1"/>
</dbReference>
<evidence type="ECO:0000256" key="6">
    <source>
        <dbReference type="SAM" id="MobiDB-lite"/>
    </source>
</evidence>
<keyword evidence="5" id="KW-0862">Zinc</keyword>
<evidence type="ECO:0000256" key="1">
    <source>
        <dbReference type="ARBA" id="ARBA00022670"/>
    </source>
</evidence>
<feature type="region of interest" description="Disordered" evidence="6">
    <location>
        <begin position="607"/>
        <end position="654"/>
    </location>
</feature>
<dbReference type="InterPro" id="IPR039537">
    <property type="entry name" value="Retrotran_Ty1/copia-like"/>
</dbReference>
<proteinExistence type="predicted"/>
<dbReference type="Pfam" id="PF00098">
    <property type="entry name" value="zf-CCHC"/>
    <property type="match status" value="1"/>
</dbReference>
<keyword evidence="2" id="KW-0479">Metal-binding</keyword>
<dbReference type="SUPFAM" id="SSF57756">
    <property type="entry name" value="Retrovirus zinc finger-like domains"/>
    <property type="match status" value="1"/>
</dbReference>
<dbReference type="Pfam" id="PF07727">
    <property type="entry name" value="RVT_2"/>
    <property type="match status" value="1"/>
</dbReference>
<keyword evidence="4" id="KW-0378">Hydrolase</keyword>
<feature type="region of interest" description="Disordered" evidence="6">
    <location>
        <begin position="1055"/>
        <end position="1109"/>
    </location>
</feature>
<dbReference type="PROSITE" id="PS50158">
    <property type="entry name" value="ZF_CCHC"/>
    <property type="match status" value="1"/>
</dbReference>
<dbReference type="GO" id="GO:0003676">
    <property type="term" value="F:nucleic acid binding"/>
    <property type="evidence" value="ECO:0007669"/>
    <property type="project" value="InterPro"/>
</dbReference>
<dbReference type="InterPro" id="IPR057670">
    <property type="entry name" value="SH3_retrovirus"/>
</dbReference>
<dbReference type="SUPFAM" id="SSF53098">
    <property type="entry name" value="Ribonuclease H-like"/>
    <property type="match status" value="1"/>
</dbReference>
<keyword evidence="10" id="KW-1185">Reference proteome</keyword>
<dbReference type="GO" id="GO:0015074">
    <property type="term" value="P:DNA integration"/>
    <property type="evidence" value="ECO:0007669"/>
    <property type="project" value="InterPro"/>
</dbReference>
<evidence type="ECO:0000256" key="4">
    <source>
        <dbReference type="ARBA" id="ARBA00022801"/>
    </source>
</evidence>
<dbReference type="Proteomes" id="UP000436088">
    <property type="component" value="Unassembled WGS sequence"/>
</dbReference>
<dbReference type="GO" id="GO:0004190">
    <property type="term" value="F:aspartic-type endopeptidase activity"/>
    <property type="evidence" value="ECO:0007669"/>
    <property type="project" value="UniProtKB-KW"/>
</dbReference>
<dbReference type="InterPro" id="IPR036875">
    <property type="entry name" value="Znf_CCHC_sf"/>
</dbReference>
<dbReference type="InterPro" id="IPR025724">
    <property type="entry name" value="GAG-pre-integrase_dom"/>
</dbReference>
<feature type="compositionally biased region" description="Basic and acidic residues" evidence="6">
    <location>
        <begin position="607"/>
        <end position="628"/>
    </location>
</feature>
<evidence type="ECO:0000313" key="9">
    <source>
        <dbReference type="EMBL" id="KAE8717063.1"/>
    </source>
</evidence>
<dbReference type="Pfam" id="PF13976">
    <property type="entry name" value="gag_pre-integrs"/>
    <property type="match status" value="1"/>
</dbReference>
<dbReference type="SUPFAM" id="SSF56672">
    <property type="entry name" value="DNA/RNA polymerases"/>
    <property type="match status" value="1"/>
</dbReference>
<dbReference type="Gene3D" id="4.10.60.10">
    <property type="entry name" value="Zinc finger, CCHC-type"/>
    <property type="match status" value="1"/>
</dbReference>
<sequence length="1171" mass="132908">MKAILRKDGCLAAISERPVDFTDDNKWIEMNGNAMANFHLALADEVLSSIEEKKTAKEIWDHLTKLYEATSLHNNIFLKRKLYTLRMPESTSVTEHLNTLNTLFSQLTSLSCKIGEQERAELLLQSLPDSYDQLIINLTNSNVTSLVFDDVAAAVLQKENRRKNKEDRQVNLQQVEALTTMRGRSTERGQSSSHKHGRSKSRSKKNLKCYNCGKKGHLKKDCWSLNKNSNPQGNTANTSDDGDALCCEASTTVEGRKRFADIWLIDSGATYTLTSRREWFHHYELVSGGSMYSCNDHALEIVGVFRGALVVLKSEKIAANLYLLKGETLLEAEASVASCSSDSAMLWHKKLGHMSEQGMKVLVEQKLLPGLTKVSLTLCEHCITSKQHRLKFNTSNSRGKSVLELVHSDVWQAPVTSLGGTKYFVSFIDDYSRRYWVHPIKKKLDAFSTFKNFKARVELDSGNKIKQFTVANTPQQNRVAEQMNRTLLERTRAMLRDAGLEKSFWVEAVNTACYLVNRAPSTAIELKTPMEMWTGKPVDYSNLHVFGSIVYMMYNTQEISKLDPKSSKCKFLGYADGVKGYRLWDPTARKVIISRDVIFVEDNLQRKEDDDNAEKSETTQIHVEKEFEQGDSSEAEPAHDEQEPENDGEPSTYQEAINSSDASLWMMSIQEEIKALHKNNTWDLVPLPQGRKPIGNKWVFKIKRIGDDQVERYHAILVVKGYSQKEGIDFNEFFSPMVRLTTVRVVLAMCATLNLHLEQLDVKIAFLYGNLEEEIYMLQPEGFEEGEKKNLVCRLNKSLYGLKQAPRCWYKRFDSFIMCLGYNRLNADLCAYFKRSGDNDFVILLLYVDDMLVAGPNKDHIEELKVQLAREFEMKDLGSANKILGMQIHRDRSDRKIWLSQKNYLKKILSRFSMQDLGSLMFAMICTRPDIAQAVGVVSRIKLTINGYVDSDYAGDLDKSKSTTGYVFKVAGGAISIRDERLEGRFLKTIQLIPTIKTLKKGFACTNPQQHSFAYQNRRSLPFYKDQECKININPPEPFINSKDQEGKETCLNIDVGHQDNNKPPLKREDQKGKETSLNTDDQEGKETGSNIDVGYQDTNKPTPNVEDHNGKETCSNIDFGHQDTNKPTPNIGDHKSKEIVLTIDVGHQETGLNIDVGHQDTNKPTPNIED</sequence>
<feature type="compositionally biased region" description="Basic residues" evidence="6">
    <location>
        <begin position="193"/>
        <end position="204"/>
    </location>
</feature>
<feature type="domain" description="Integrase catalytic" evidence="8">
    <location>
        <begin position="365"/>
        <end position="537"/>
    </location>
</feature>
<keyword evidence="5" id="KW-0863">Zinc-finger</keyword>
<evidence type="ECO:0000256" key="5">
    <source>
        <dbReference type="PROSITE-ProRule" id="PRU00047"/>
    </source>
</evidence>
<evidence type="ECO:0000256" key="3">
    <source>
        <dbReference type="ARBA" id="ARBA00022750"/>
    </source>
</evidence>
<gene>
    <name evidence="9" type="ORF">F3Y22_tig00110065pilonHSYRG00316</name>
</gene>
<dbReference type="InterPro" id="IPR054722">
    <property type="entry name" value="PolX-like_BBD"/>
</dbReference>
<feature type="region of interest" description="Disordered" evidence="6">
    <location>
        <begin position="160"/>
        <end position="204"/>
    </location>
</feature>
<dbReference type="InterPro" id="IPR012337">
    <property type="entry name" value="RNaseH-like_sf"/>
</dbReference>
<name>A0A6A3BKG1_HIBSY</name>
<evidence type="ECO:0000313" key="10">
    <source>
        <dbReference type="Proteomes" id="UP000436088"/>
    </source>
</evidence>
<dbReference type="EMBL" id="VEPZ02000834">
    <property type="protein sequence ID" value="KAE8717063.1"/>
    <property type="molecule type" value="Genomic_DNA"/>
</dbReference>
<dbReference type="GO" id="GO:0008270">
    <property type="term" value="F:zinc ion binding"/>
    <property type="evidence" value="ECO:0007669"/>
    <property type="project" value="UniProtKB-KW"/>
</dbReference>
<dbReference type="AlphaFoldDB" id="A0A6A3BKG1"/>
<reference evidence="9" key="1">
    <citation type="submission" date="2019-09" db="EMBL/GenBank/DDBJ databases">
        <title>Draft genome information of white flower Hibiscus syriacus.</title>
        <authorList>
            <person name="Kim Y.-M."/>
        </authorList>
    </citation>
    <scope>NUCLEOTIDE SEQUENCE [LARGE SCALE GENOMIC DNA]</scope>
    <source>
        <strain evidence="9">YM2019G1</strain>
    </source>
</reference>
<feature type="domain" description="CCHC-type" evidence="7">
    <location>
        <begin position="208"/>
        <end position="222"/>
    </location>
</feature>
<dbReference type="SMART" id="SM00343">
    <property type="entry name" value="ZnF_C2HC"/>
    <property type="match status" value="1"/>
</dbReference>
<dbReference type="InterPro" id="IPR043502">
    <property type="entry name" value="DNA/RNA_pol_sf"/>
</dbReference>
<organism evidence="9 10">
    <name type="scientific">Hibiscus syriacus</name>
    <name type="common">Rose of Sharon</name>
    <dbReference type="NCBI Taxonomy" id="106335"/>
    <lineage>
        <taxon>Eukaryota</taxon>
        <taxon>Viridiplantae</taxon>
        <taxon>Streptophyta</taxon>
        <taxon>Embryophyta</taxon>
        <taxon>Tracheophyta</taxon>
        <taxon>Spermatophyta</taxon>
        <taxon>Magnoliopsida</taxon>
        <taxon>eudicotyledons</taxon>
        <taxon>Gunneridae</taxon>
        <taxon>Pentapetalae</taxon>
        <taxon>rosids</taxon>
        <taxon>malvids</taxon>
        <taxon>Malvales</taxon>
        <taxon>Malvaceae</taxon>
        <taxon>Malvoideae</taxon>
        <taxon>Hibiscus</taxon>
    </lineage>
</organism>
<dbReference type="InterPro" id="IPR001584">
    <property type="entry name" value="Integrase_cat-core"/>
</dbReference>
<feature type="compositionally biased region" description="Basic and acidic residues" evidence="6">
    <location>
        <begin position="1057"/>
        <end position="1075"/>
    </location>
</feature>
<protein>
    <submittedName>
        <fullName evidence="9">Uncharacterized protein</fullName>
    </submittedName>
</protein>
<keyword evidence="1" id="KW-0645">Protease</keyword>
<dbReference type="GO" id="GO:0006508">
    <property type="term" value="P:proteolysis"/>
    <property type="evidence" value="ECO:0007669"/>
    <property type="project" value="UniProtKB-KW"/>
</dbReference>
<dbReference type="Pfam" id="PF25597">
    <property type="entry name" value="SH3_retrovirus"/>
    <property type="match status" value="1"/>
</dbReference>
<dbReference type="Gene3D" id="3.30.420.10">
    <property type="entry name" value="Ribonuclease H-like superfamily/Ribonuclease H"/>
    <property type="match status" value="2"/>
</dbReference>
<dbReference type="Pfam" id="PF14223">
    <property type="entry name" value="Retrotran_gag_2"/>
    <property type="match status" value="1"/>
</dbReference>
<accession>A0A6A3BKG1</accession>
<dbReference type="InterPro" id="IPR036397">
    <property type="entry name" value="RNaseH_sf"/>
</dbReference>
<comment type="caution">
    <text evidence="9">The sequence shown here is derived from an EMBL/GenBank/DDBJ whole genome shotgun (WGS) entry which is preliminary data.</text>
</comment>
<dbReference type="InterPro" id="IPR001878">
    <property type="entry name" value="Znf_CCHC"/>
</dbReference>
<evidence type="ECO:0000259" key="8">
    <source>
        <dbReference type="PROSITE" id="PS50994"/>
    </source>
</evidence>
<dbReference type="Pfam" id="PF22936">
    <property type="entry name" value="Pol_BBD"/>
    <property type="match status" value="1"/>
</dbReference>
<dbReference type="PANTHER" id="PTHR42648:SF28">
    <property type="entry name" value="TRANSPOSON-ENCODED PROTEIN WITH RIBONUCLEASE H-LIKE AND RETROVIRUS ZINC FINGER-LIKE DOMAINS"/>
    <property type="match status" value="1"/>
</dbReference>
<dbReference type="InterPro" id="IPR013103">
    <property type="entry name" value="RVT_2"/>
</dbReference>
<feature type="region of interest" description="Disordered" evidence="6">
    <location>
        <begin position="1152"/>
        <end position="1171"/>
    </location>
</feature>
<evidence type="ECO:0000259" key="7">
    <source>
        <dbReference type="PROSITE" id="PS50158"/>
    </source>
</evidence>
<keyword evidence="3" id="KW-0064">Aspartyl protease</keyword>
<evidence type="ECO:0000256" key="2">
    <source>
        <dbReference type="ARBA" id="ARBA00022723"/>
    </source>
</evidence>
<dbReference type="PROSITE" id="PS50994">
    <property type="entry name" value="INTEGRASE"/>
    <property type="match status" value="1"/>
</dbReference>